<feature type="region of interest" description="Disordered" evidence="1">
    <location>
        <begin position="1"/>
        <end position="57"/>
    </location>
</feature>
<organism evidence="2 3">
    <name type="scientific">Eumeta variegata</name>
    <name type="common">Bagworm moth</name>
    <name type="synonym">Eumeta japonica</name>
    <dbReference type="NCBI Taxonomy" id="151549"/>
    <lineage>
        <taxon>Eukaryota</taxon>
        <taxon>Metazoa</taxon>
        <taxon>Ecdysozoa</taxon>
        <taxon>Arthropoda</taxon>
        <taxon>Hexapoda</taxon>
        <taxon>Insecta</taxon>
        <taxon>Pterygota</taxon>
        <taxon>Neoptera</taxon>
        <taxon>Endopterygota</taxon>
        <taxon>Lepidoptera</taxon>
        <taxon>Glossata</taxon>
        <taxon>Ditrysia</taxon>
        <taxon>Tineoidea</taxon>
        <taxon>Psychidae</taxon>
        <taxon>Oiketicinae</taxon>
        <taxon>Eumeta</taxon>
    </lineage>
</organism>
<comment type="caution">
    <text evidence="2">The sequence shown here is derived from an EMBL/GenBank/DDBJ whole genome shotgun (WGS) entry which is preliminary data.</text>
</comment>
<protein>
    <submittedName>
        <fullName evidence="2">Uncharacterized protein</fullName>
    </submittedName>
</protein>
<evidence type="ECO:0000256" key="1">
    <source>
        <dbReference type="SAM" id="MobiDB-lite"/>
    </source>
</evidence>
<keyword evidence="3" id="KW-1185">Reference proteome</keyword>
<feature type="compositionally biased region" description="Basic and acidic residues" evidence="1">
    <location>
        <begin position="22"/>
        <end position="57"/>
    </location>
</feature>
<evidence type="ECO:0000313" key="3">
    <source>
        <dbReference type="Proteomes" id="UP000299102"/>
    </source>
</evidence>
<name>A0A4C1U1M8_EUMVA</name>
<dbReference type="EMBL" id="BGZK01000116">
    <property type="protein sequence ID" value="GBP20189.1"/>
    <property type="molecule type" value="Genomic_DNA"/>
</dbReference>
<accession>A0A4C1U1M8</accession>
<gene>
    <name evidence="2" type="ORF">EVAR_82062_1</name>
</gene>
<dbReference type="OrthoDB" id="1728974at2759"/>
<sequence>MPPKRQAIGRSTHQARKKRALRASESDEERALKPENLRVHAAETRSSESSEQREVRFETDRIRAIQARSSETTELRERRLQKVRISTARSRPTLPSDLNLGAFPYNNDYTFHPRVVIGKMDKIRMYCSAFKFKNQNTRNVLRQWKS</sequence>
<proteinExistence type="predicted"/>
<dbReference type="Proteomes" id="UP000299102">
    <property type="component" value="Unassembled WGS sequence"/>
</dbReference>
<dbReference type="AlphaFoldDB" id="A0A4C1U1M8"/>
<evidence type="ECO:0000313" key="2">
    <source>
        <dbReference type="EMBL" id="GBP20189.1"/>
    </source>
</evidence>
<reference evidence="2 3" key="1">
    <citation type="journal article" date="2019" name="Commun. Biol.">
        <title>The bagworm genome reveals a unique fibroin gene that provides high tensile strength.</title>
        <authorList>
            <person name="Kono N."/>
            <person name="Nakamura H."/>
            <person name="Ohtoshi R."/>
            <person name="Tomita M."/>
            <person name="Numata K."/>
            <person name="Arakawa K."/>
        </authorList>
    </citation>
    <scope>NUCLEOTIDE SEQUENCE [LARGE SCALE GENOMIC DNA]</scope>
</reference>